<protein>
    <submittedName>
        <fullName evidence="1">Uncharacterized protein</fullName>
    </submittedName>
</protein>
<comment type="caution">
    <text evidence="1">The sequence shown here is derived from an EMBL/GenBank/DDBJ whole genome shotgun (WGS) entry which is preliminary data.</text>
</comment>
<evidence type="ECO:0000313" key="1">
    <source>
        <dbReference type="EMBL" id="CAI2372088.1"/>
    </source>
</evidence>
<dbReference type="EMBL" id="CAMPGE010013350">
    <property type="protein sequence ID" value="CAI2372088.1"/>
    <property type="molecule type" value="Genomic_DNA"/>
</dbReference>
<dbReference type="AlphaFoldDB" id="A0AAD1XGK2"/>
<keyword evidence="2" id="KW-1185">Reference proteome</keyword>
<sequence length="113" mass="12881">MLTLPSWFSSKNCLTLFWVTLQPETPTFSRLNLKSGELANPCTKFTNSSKLFFQSLLAESPDLYKSIPWIWQFFRAFDKSGTLGIDSLQYANFKVLTCLQAATSLLSWGRPML</sequence>
<evidence type="ECO:0000313" key="2">
    <source>
        <dbReference type="Proteomes" id="UP001295684"/>
    </source>
</evidence>
<accession>A0AAD1XGK2</accession>
<proteinExistence type="predicted"/>
<organism evidence="1 2">
    <name type="scientific">Euplotes crassus</name>
    <dbReference type="NCBI Taxonomy" id="5936"/>
    <lineage>
        <taxon>Eukaryota</taxon>
        <taxon>Sar</taxon>
        <taxon>Alveolata</taxon>
        <taxon>Ciliophora</taxon>
        <taxon>Intramacronucleata</taxon>
        <taxon>Spirotrichea</taxon>
        <taxon>Hypotrichia</taxon>
        <taxon>Euplotida</taxon>
        <taxon>Euplotidae</taxon>
        <taxon>Moneuplotes</taxon>
    </lineage>
</organism>
<reference evidence="1" key="1">
    <citation type="submission" date="2023-07" db="EMBL/GenBank/DDBJ databases">
        <authorList>
            <consortium name="AG Swart"/>
            <person name="Singh M."/>
            <person name="Singh A."/>
            <person name="Seah K."/>
            <person name="Emmerich C."/>
        </authorList>
    </citation>
    <scope>NUCLEOTIDE SEQUENCE</scope>
    <source>
        <strain evidence="1">DP1</strain>
    </source>
</reference>
<dbReference type="Proteomes" id="UP001295684">
    <property type="component" value="Unassembled WGS sequence"/>
</dbReference>
<name>A0AAD1XGK2_EUPCR</name>
<gene>
    <name evidence="1" type="ORF">ECRASSUSDP1_LOCUS13415</name>
</gene>